<keyword evidence="3" id="KW-1185">Reference proteome</keyword>
<dbReference type="AlphaFoldDB" id="M2AZE0"/>
<gene>
    <name evidence="2" type="ORF">RE6C_04381</name>
</gene>
<feature type="compositionally biased region" description="Basic and acidic residues" evidence="1">
    <location>
        <begin position="28"/>
        <end position="38"/>
    </location>
</feature>
<comment type="caution">
    <text evidence="2">The sequence shown here is derived from an EMBL/GenBank/DDBJ whole genome shotgun (WGS) entry which is preliminary data.</text>
</comment>
<evidence type="ECO:0000256" key="1">
    <source>
        <dbReference type="SAM" id="MobiDB-lite"/>
    </source>
</evidence>
<dbReference type="EMBL" id="ANMO01000203">
    <property type="protein sequence ID" value="EMB14923.1"/>
    <property type="molecule type" value="Genomic_DNA"/>
</dbReference>
<reference evidence="2" key="1">
    <citation type="submission" date="2012-11" db="EMBL/GenBank/DDBJ databases">
        <title>Permanent draft genomes of Rhodopirellula europaea strain SH398 and 6C.</title>
        <authorList>
            <person name="Richter M."/>
            <person name="Richter-Heitmann T."/>
            <person name="Frank C."/>
            <person name="Harder J."/>
            <person name="Glockner F.O."/>
        </authorList>
    </citation>
    <scope>NUCLEOTIDE SEQUENCE</scope>
    <source>
        <strain evidence="2">6C</strain>
    </source>
</reference>
<feature type="region of interest" description="Disordered" evidence="1">
    <location>
        <begin position="1"/>
        <end position="53"/>
    </location>
</feature>
<reference evidence="2" key="2">
    <citation type="journal article" date="2013" name="Mar. Genomics">
        <title>Expression of sulfatases in Rhodopirellula baltica and the diversity of sulfatases in the genus Rhodopirellula.</title>
        <authorList>
            <person name="Wegner C.E."/>
            <person name="Richter-Heitmann T."/>
            <person name="Klindworth A."/>
            <person name="Klockow C."/>
            <person name="Richter M."/>
            <person name="Achstetter T."/>
            <person name="Glockner F.O."/>
            <person name="Harder J."/>
        </authorList>
    </citation>
    <scope>NUCLEOTIDE SEQUENCE [LARGE SCALE GENOMIC DNA]</scope>
    <source>
        <strain evidence="2">6C</strain>
    </source>
</reference>
<protein>
    <submittedName>
        <fullName evidence="2">Uncharacterized protein</fullName>
    </submittedName>
</protein>
<dbReference type="PATRIC" id="fig|1263867.3.peg.4696"/>
<evidence type="ECO:0000313" key="3">
    <source>
        <dbReference type="Proteomes" id="UP000011529"/>
    </source>
</evidence>
<sequence>MKSNELVASGTGNSSESVERSSLGLSEDVQRAFVDLRKTHPSSPSDPPTTAGD</sequence>
<name>M2AZE0_9BACT</name>
<dbReference type="Proteomes" id="UP000011529">
    <property type="component" value="Unassembled WGS sequence"/>
</dbReference>
<organism evidence="2 3">
    <name type="scientific">Rhodopirellula europaea 6C</name>
    <dbReference type="NCBI Taxonomy" id="1263867"/>
    <lineage>
        <taxon>Bacteria</taxon>
        <taxon>Pseudomonadati</taxon>
        <taxon>Planctomycetota</taxon>
        <taxon>Planctomycetia</taxon>
        <taxon>Pirellulales</taxon>
        <taxon>Pirellulaceae</taxon>
        <taxon>Rhodopirellula</taxon>
    </lineage>
</organism>
<accession>M2AZE0</accession>
<proteinExistence type="predicted"/>
<evidence type="ECO:0000313" key="2">
    <source>
        <dbReference type="EMBL" id="EMB14923.1"/>
    </source>
</evidence>